<dbReference type="Proteomes" id="UP000600588">
    <property type="component" value="Unassembled WGS sequence"/>
</dbReference>
<reference evidence="10 11" key="1">
    <citation type="submission" date="2020-09" db="EMBL/GenBank/DDBJ databases">
        <title>TT11 complete genome.</title>
        <authorList>
            <person name="Wu Z."/>
        </authorList>
    </citation>
    <scope>NUCLEOTIDE SEQUENCE [LARGE SCALE GENOMIC DNA]</scope>
    <source>
        <strain evidence="10 11">TT11</strain>
    </source>
</reference>
<keyword evidence="4" id="KW-0119">Carbohydrate metabolism</keyword>
<keyword evidence="2" id="KW-0858">Xylan degradation</keyword>
<dbReference type="Gene3D" id="2.115.10.20">
    <property type="entry name" value="Glycosyl hydrolase domain, family 43"/>
    <property type="match status" value="1"/>
</dbReference>
<dbReference type="InterPro" id="IPR052176">
    <property type="entry name" value="Glycosyl_Hydrlase_43_Enz"/>
</dbReference>
<feature type="signal peptide" evidence="9">
    <location>
        <begin position="1"/>
        <end position="21"/>
    </location>
</feature>
<evidence type="ECO:0000256" key="6">
    <source>
        <dbReference type="PIRSR" id="PIRSR606710-1"/>
    </source>
</evidence>
<dbReference type="PANTHER" id="PTHR43772">
    <property type="entry name" value="ENDO-1,4-BETA-XYLANASE"/>
    <property type="match status" value="1"/>
</dbReference>
<organism evidence="10 11">
    <name type="scientific">Aestuariibaculum sediminum</name>
    <dbReference type="NCBI Taxonomy" id="2770637"/>
    <lineage>
        <taxon>Bacteria</taxon>
        <taxon>Pseudomonadati</taxon>
        <taxon>Bacteroidota</taxon>
        <taxon>Flavobacteriia</taxon>
        <taxon>Flavobacteriales</taxon>
        <taxon>Flavobacteriaceae</taxon>
    </lineage>
</organism>
<dbReference type="PROSITE" id="PS51257">
    <property type="entry name" value="PROKAR_LIPOPROTEIN"/>
    <property type="match status" value="1"/>
</dbReference>
<comment type="similarity">
    <text evidence="1 8">Belongs to the glycosyl hydrolase 43 family.</text>
</comment>
<evidence type="ECO:0000256" key="5">
    <source>
        <dbReference type="ARBA" id="ARBA00023295"/>
    </source>
</evidence>
<keyword evidence="2" id="KW-0624">Polysaccharide degradation</keyword>
<evidence type="ECO:0000313" key="11">
    <source>
        <dbReference type="Proteomes" id="UP000600588"/>
    </source>
</evidence>
<dbReference type="GO" id="GO:0004553">
    <property type="term" value="F:hydrolase activity, hydrolyzing O-glycosyl compounds"/>
    <property type="evidence" value="ECO:0007669"/>
    <property type="project" value="InterPro"/>
</dbReference>
<dbReference type="GO" id="GO:0045493">
    <property type="term" value="P:xylan catabolic process"/>
    <property type="evidence" value="ECO:0007669"/>
    <property type="project" value="UniProtKB-KW"/>
</dbReference>
<evidence type="ECO:0000256" key="4">
    <source>
        <dbReference type="ARBA" id="ARBA00023277"/>
    </source>
</evidence>
<evidence type="ECO:0000256" key="3">
    <source>
        <dbReference type="ARBA" id="ARBA00022801"/>
    </source>
</evidence>
<dbReference type="PANTHER" id="PTHR43772:SF2">
    <property type="entry name" value="PUTATIVE (AFU_ORTHOLOGUE AFUA_2G04480)-RELATED"/>
    <property type="match status" value="1"/>
</dbReference>
<evidence type="ECO:0000256" key="9">
    <source>
        <dbReference type="SAM" id="SignalP"/>
    </source>
</evidence>
<evidence type="ECO:0000313" key="10">
    <source>
        <dbReference type="EMBL" id="MBD0832198.1"/>
    </source>
</evidence>
<comment type="caution">
    <text evidence="10">The sequence shown here is derived from an EMBL/GenBank/DDBJ whole genome shotgun (WGS) entry which is preliminary data.</text>
</comment>
<dbReference type="AlphaFoldDB" id="A0A8J6U7N2"/>
<keyword evidence="9" id="KW-0732">Signal</keyword>
<dbReference type="Pfam" id="PF04616">
    <property type="entry name" value="Glyco_hydro_43"/>
    <property type="match status" value="1"/>
</dbReference>
<dbReference type="SUPFAM" id="SSF75005">
    <property type="entry name" value="Arabinanase/levansucrase/invertase"/>
    <property type="match status" value="1"/>
</dbReference>
<evidence type="ECO:0000256" key="7">
    <source>
        <dbReference type="PIRSR" id="PIRSR606710-2"/>
    </source>
</evidence>
<dbReference type="CDD" id="cd18608">
    <property type="entry name" value="GH43_F5-8_typeC-like"/>
    <property type="match status" value="1"/>
</dbReference>
<evidence type="ECO:0000256" key="1">
    <source>
        <dbReference type="ARBA" id="ARBA00009865"/>
    </source>
</evidence>
<proteinExistence type="inferred from homology"/>
<keyword evidence="5 8" id="KW-0326">Glycosidase</keyword>
<feature type="chain" id="PRO_5035154224" evidence="9">
    <location>
        <begin position="22"/>
        <end position="323"/>
    </location>
</feature>
<name>A0A8J6U7N2_9FLAO</name>
<keyword evidence="11" id="KW-1185">Reference proteome</keyword>
<evidence type="ECO:0000256" key="2">
    <source>
        <dbReference type="ARBA" id="ARBA00022651"/>
    </source>
</evidence>
<dbReference type="InterPro" id="IPR006710">
    <property type="entry name" value="Glyco_hydro_43"/>
</dbReference>
<evidence type="ECO:0000256" key="8">
    <source>
        <dbReference type="RuleBase" id="RU361187"/>
    </source>
</evidence>
<accession>A0A8J6U7N2</accession>
<feature type="active site" description="Proton donor" evidence="6">
    <location>
        <position position="207"/>
    </location>
</feature>
<feature type="site" description="Important for catalytic activity, responsible for pKa modulation of the active site Glu and correct orientation of both the proton donor and substrate" evidence="7">
    <location>
        <position position="154"/>
    </location>
</feature>
<protein>
    <submittedName>
        <fullName evidence="10">Family 43 glycosylhydrolase</fullName>
    </submittedName>
</protein>
<feature type="active site" description="Proton acceptor" evidence="6">
    <location>
        <position position="38"/>
    </location>
</feature>
<keyword evidence="3 8" id="KW-0378">Hydrolase</keyword>
<dbReference type="EMBL" id="JACVXB010000003">
    <property type="protein sequence ID" value="MBD0832198.1"/>
    <property type="molecule type" value="Genomic_DNA"/>
</dbReference>
<dbReference type="InterPro" id="IPR023296">
    <property type="entry name" value="Glyco_hydro_beta-prop_sf"/>
</dbReference>
<sequence length="323" mass="37014">MKTWNFLIAFLIMFSVLSCNNARHVNIENPIVDGHFADPSIVKYEGKFYIYATKDPWGGEDLAVLESSDLKHWKQKQIKWPTKSLCTSPTSNTSRVWAPSVIQGKDGKFYMYVSVGSEVWAGVSNNPLGPWKNAKKDNTPLIKGNMFPEYHMIDADVFIDDNGEVYLYWGSGLNWVNGHCFVVQLQDDMISFNQHEIKDVTPPNYFEAPLMVKRNGKYYLMYSNGKCTNETYNVRYAISESPYGPWVEPNNSPILTTSNDKTTKGPGHHTVFNENGQFYILYHRITDNTDELYRELAIDSLNFDVNGLIETVKPNRGVRITFR</sequence>
<gene>
    <name evidence="10" type="ORF">ICJ83_08640</name>
</gene>